<keyword evidence="1" id="KW-0812">Transmembrane</keyword>
<organism evidence="2 3">
    <name type="scientific">Dyadobacter psychrophilus</name>
    <dbReference type="NCBI Taxonomy" id="651661"/>
    <lineage>
        <taxon>Bacteria</taxon>
        <taxon>Pseudomonadati</taxon>
        <taxon>Bacteroidota</taxon>
        <taxon>Cytophagia</taxon>
        <taxon>Cytophagales</taxon>
        <taxon>Spirosomataceae</taxon>
        <taxon>Dyadobacter</taxon>
    </lineage>
</organism>
<dbReference type="EMBL" id="FUZA01000001">
    <property type="protein sequence ID" value="SKB52213.1"/>
    <property type="molecule type" value="Genomic_DNA"/>
</dbReference>
<gene>
    <name evidence="2" type="ORF">SAMN05660293_00720</name>
</gene>
<keyword evidence="3" id="KW-1185">Reference proteome</keyword>
<reference evidence="3" key="1">
    <citation type="submission" date="2017-02" db="EMBL/GenBank/DDBJ databases">
        <authorList>
            <person name="Varghese N."/>
            <person name="Submissions S."/>
        </authorList>
    </citation>
    <scope>NUCLEOTIDE SEQUENCE [LARGE SCALE GENOMIC DNA]</scope>
    <source>
        <strain evidence="3">DSM 22270</strain>
    </source>
</reference>
<sequence length="286" mass="32720">MSHFYKKFPPSIREVVRGGFGFATAYRRIRQYRRVNKRYNQMLEQTALNLPRVESNMARLNALRDLKDHFLEHVYWFARLVIILCVAGLSIWLMQGASSTAVTGTIHTSALSFVNVDEELLKSDRSENTGVSWRGAAIFENVRPEQRRKNGNFLLTSEKDSILNFKSMYLPENSLIDVYQQRPDNIGLEIRQSHPDLTSGIKVGSTGNGILREFSSVDSTVENLRGEPLNFVNQANTMPIKIDLHKVEKFRIRNLKVTRLAFESKSPIKQRGAYCGYRRFGKDGGD</sequence>
<evidence type="ECO:0000313" key="2">
    <source>
        <dbReference type="EMBL" id="SKB52213.1"/>
    </source>
</evidence>
<keyword evidence="1" id="KW-0472">Membrane</keyword>
<protein>
    <submittedName>
        <fullName evidence="2">Uncharacterized protein</fullName>
    </submittedName>
</protein>
<feature type="transmembrane region" description="Helical" evidence="1">
    <location>
        <begin position="74"/>
        <end position="94"/>
    </location>
</feature>
<evidence type="ECO:0000256" key="1">
    <source>
        <dbReference type="SAM" id="Phobius"/>
    </source>
</evidence>
<accession>A0A1T5BYY2</accession>
<evidence type="ECO:0000313" key="3">
    <source>
        <dbReference type="Proteomes" id="UP000190897"/>
    </source>
</evidence>
<dbReference type="Proteomes" id="UP000190897">
    <property type="component" value="Unassembled WGS sequence"/>
</dbReference>
<name>A0A1T5BYY2_9BACT</name>
<proteinExistence type="predicted"/>
<keyword evidence="1" id="KW-1133">Transmembrane helix</keyword>
<dbReference type="AlphaFoldDB" id="A0A1T5BYY2"/>
<dbReference type="STRING" id="651661.SAMN05660293_00720"/>